<organism evidence="1 2">
    <name type="scientific">Panagrellus redivivus</name>
    <name type="common">Microworm</name>
    <dbReference type="NCBI Taxonomy" id="6233"/>
    <lineage>
        <taxon>Eukaryota</taxon>
        <taxon>Metazoa</taxon>
        <taxon>Ecdysozoa</taxon>
        <taxon>Nematoda</taxon>
        <taxon>Chromadorea</taxon>
        <taxon>Rhabditida</taxon>
        <taxon>Tylenchina</taxon>
        <taxon>Panagrolaimomorpha</taxon>
        <taxon>Panagrolaimoidea</taxon>
        <taxon>Panagrolaimidae</taxon>
        <taxon>Panagrellus</taxon>
    </lineage>
</organism>
<dbReference type="Proteomes" id="UP000492821">
    <property type="component" value="Unassembled WGS sequence"/>
</dbReference>
<dbReference type="AlphaFoldDB" id="A0A7E5A1E7"/>
<keyword evidence="1" id="KW-1185">Reference proteome</keyword>
<protein>
    <submittedName>
        <fullName evidence="2">RNA-directed RNA polymerase</fullName>
    </submittedName>
</protein>
<reference evidence="2" key="2">
    <citation type="submission" date="2020-10" db="UniProtKB">
        <authorList>
            <consortium name="WormBaseParasite"/>
        </authorList>
    </citation>
    <scope>IDENTIFICATION</scope>
</reference>
<proteinExistence type="predicted"/>
<accession>A0A7E5A1E7</accession>
<evidence type="ECO:0000313" key="2">
    <source>
        <dbReference type="WBParaSite" id="Pan_g8891.t1"/>
    </source>
</evidence>
<evidence type="ECO:0000313" key="1">
    <source>
        <dbReference type="Proteomes" id="UP000492821"/>
    </source>
</evidence>
<reference evidence="1" key="1">
    <citation type="journal article" date="2013" name="Genetics">
        <title>The draft genome and transcriptome of Panagrellus redivivus are shaped by the harsh demands of a free-living lifestyle.</title>
        <authorList>
            <person name="Srinivasan J."/>
            <person name="Dillman A.R."/>
            <person name="Macchietto M.G."/>
            <person name="Heikkinen L."/>
            <person name="Lakso M."/>
            <person name="Fracchia K.M."/>
            <person name="Antoshechkin I."/>
            <person name="Mortazavi A."/>
            <person name="Wong G."/>
            <person name="Sternberg P.W."/>
        </authorList>
    </citation>
    <scope>NUCLEOTIDE SEQUENCE [LARGE SCALE GENOMIC DNA]</scope>
    <source>
        <strain evidence="1">MT8872</strain>
    </source>
</reference>
<sequence>MGYIIGLSEDTTFEHELSAILQDRCLLKVYNKTVTEKHDVNVIEKDFWINDKHPSKENFKTFLDQDFIRRQGRAIQIAKFADTGDEIALIESVSNVVHICQIVVQTRKDPKTVMRFLSNMRAYCYPLFAKSHNADGSLSLSFMHCSCTQQYGVISKTHRFHKLQ</sequence>
<name>A0A7E5A1E7_PANRE</name>
<dbReference type="WBParaSite" id="Pan_g8891.t1">
    <property type="protein sequence ID" value="Pan_g8891.t1"/>
    <property type="gene ID" value="Pan_g8891"/>
</dbReference>